<accession>A0A2T5FU38</accession>
<dbReference type="PANTHER" id="PTHR48079:SF6">
    <property type="entry name" value="NAD(P)-BINDING DOMAIN-CONTAINING PROTEIN-RELATED"/>
    <property type="match status" value="1"/>
</dbReference>
<dbReference type="EMBL" id="NWBU01000017">
    <property type="protein sequence ID" value="PTQ07790.1"/>
    <property type="molecule type" value="Genomic_DNA"/>
</dbReference>
<comment type="caution">
    <text evidence="2">The sequence shown here is derived from an EMBL/GenBank/DDBJ whole genome shotgun (WGS) entry which is preliminary data.</text>
</comment>
<dbReference type="OrthoDB" id="9814124at2"/>
<dbReference type="InterPro" id="IPR036291">
    <property type="entry name" value="NAD(P)-bd_dom_sf"/>
</dbReference>
<dbReference type="RefSeq" id="WP_107969696.1">
    <property type="nucleotide sequence ID" value="NZ_NWBU01000017.1"/>
</dbReference>
<reference evidence="2 3" key="1">
    <citation type="submission" date="2017-09" db="EMBL/GenBank/DDBJ databases">
        <title>Sphingomonas panjinensis sp.nov., isolated from oil-contaminated soil.</title>
        <authorList>
            <person name="Wang L."/>
            <person name="Chen L."/>
        </authorList>
    </citation>
    <scope>NUCLEOTIDE SEQUENCE [LARGE SCALE GENOMIC DNA]</scope>
    <source>
        <strain evidence="2 3">FW-11</strain>
    </source>
</reference>
<name>A0A2T5FU38_9SPHN</name>
<feature type="domain" description="NAD-dependent epimerase/dehydratase" evidence="1">
    <location>
        <begin position="4"/>
        <end position="160"/>
    </location>
</feature>
<dbReference type="GO" id="GO:0004029">
    <property type="term" value="F:aldehyde dehydrogenase (NAD+) activity"/>
    <property type="evidence" value="ECO:0007669"/>
    <property type="project" value="TreeGrafter"/>
</dbReference>
<dbReference type="InterPro" id="IPR001509">
    <property type="entry name" value="Epimerase_deHydtase"/>
</dbReference>
<dbReference type="Pfam" id="PF01370">
    <property type="entry name" value="Epimerase"/>
    <property type="match status" value="1"/>
</dbReference>
<sequence>MAMIAITGGTGFVGRHLIRMGIGRGHHIRALTRRDQPPAPHLDWISGALDRPDSLARLVEGADAVIHVAGVINAASRHGFAAGNIAGTEAMIAAAEGAGVRRFIHVSSLAAREPGLSDYGWSKLRSEELLKHGGGRSLDWTIIRPPAVYGPGDREMLELFRMARRGFVALPPAGRFSVIAAEDLCRLLLDLIDAPASHGHSYEPDDGTIEGWDHRDFALALGQAIGRRVRPLSMPARLLHAASFADGLVRRGRAKLTRDRVRYFCHPDWVSTHAARPPASLWRAEIATPDGLKATADWYRREGWL</sequence>
<evidence type="ECO:0000259" key="1">
    <source>
        <dbReference type="Pfam" id="PF01370"/>
    </source>
</evidence>
<dbReference type="AlphaFoldDB" id="A0A2T5FU38"/>
<evidence type="ECO:0000313" key="2">
    <source>
        <dbReference type="EMBL" id="PTQ07790.1"/>
    </source>
</evidence>
<evidence type="ECO:0000313" key="3">
    <source>
        <dbReference type="Proteomes" id="UP000244162"/>
    </source>
</evidence>
<dbReference type="SUPFAM" id="SSF51735">
    <property type="entry name" value="NAD(P)-binding Rossmann-fold domains"/>
    <property type="match status" value="1"/>
</dbReference>
<dbReference type="Gene3D" id="3.40.50.720">
    <property type="entry name" value="NAD(P)-binding Rossmann-like Domain"/>
    <property type="match status" value="1"/>
</dbReference>
<dbReference type="PANTHER" id="PTHR48079">
    <property type="entry name" value="PROTEIN YEEZ"/>
    <property type="match status" value="1"/>
</dbReference>
<keyword evidence="3" id="KW-1185">Reference proteome</keyword>
<dbReference type="InterPro" id="IPR051783">
    <property type="entry name" value="NAD(P)-dependent_oxidoreduct"/>
</dbReference>
<dbReference type="Proteomes" id="UP000244162">
    <property type="component" value="Unassembled WGS sequence"/>
</dbReference>
<dbReference type="GO" id="GO:0005737">
    <property type="term" value="C:cytoplasm"/>
    <property type="evidence" value="ECO:0007669"/>
    <property type="project" value="TreeGrafter"/>
</dbReference>
<protein>
    <submittedName>
        <fullName evidence="2">Epimerase</fullName>
    </submittedName>
</protein>
<organism evidence="2 3">
    <name type="scientific">Sphingomonas oleivorans</name>
    <dbReference type="NCBI Taxonomy" id="1735121"/>
    <lineage>
        <taxon>Bacteria</taxon>
        <taxon>Pseudomonadati</taxon>
        <taxon>Pseudomonadota</taxon>
        <taxon>Alphaproteobacteria</taxon>
        <taxon>Sphingomonadales</taxon>
        <taxon>Sphingomonadaceae</taxon>
        <taxon>Sphingomonas</taxon>
    </lineage>
</organism>
<gene>
    <name evidence="2" type="ORF">CLG96_16710</name>
</gene>
<proteinExistence type="predicted"/>